<comment type="caution">
    <text evidence="2">The sequence shown here is derived from an EMBL/GenBank/DDBJ whole genome shotgun (WGS) entry which is preliminary data.</text>
</comment>
<evidence type="ECO:0000256" key="1">
    <source>
        <dbReference type="SAM" id="MobiDB-lite"/>
    </source>
</evidence>
<evidence type="ECO:0000313" key="2">
    <source>
        <dbReference type="EMBL" id="GLC26267.1"/>
    </source>
</evidence>
<organism evidence="2 3">
    <name type="scientific">Roseisolibacter agri</name>
    <dbReference type="NCBI Taxonomy" id="2014610"/>
    <lineage>
        <taxon>Bacteria</taxon>
        <taxon>Pseudomonadati</taxon>
        <taxon>Gemmatimonadota</taxon>
        <taxon>Gemmatimonadia</taxon>
        <taxon>Gemmatimonadales</taxon>
        <taxon>Gemmatimonadaceae</taxon>
        <taxon>Roseisolibacter</taxon>
    </lineage>
</organism>
<dbReference type="EMBL" id="BRXS01000004">
    <property type="protein sequence ID" value="GLC26267.1"/>
    <property type="molecule type" value="Genomic_DNA"/>
</dbReference>
<dbReference type="Proteomes" id="UP001161325">
    <property type="component" value="Unassembled WGS sequence"/>
</dbReference>
<reference evidence="2" key="1">
    <citation type="submission" date="2022-08" db="EMBL/GenBank/DDBJ databases">
        <title>Draft genome sequencing of Roseisolibacter agri AW1220.</title>
        <authorList>
            <person name="Tobiishi Y."/>
            <person name="Tonouchi A."/>
        </authorList>
    </citation>
    <scope>NUCLEOTIDE SEQUENCE</scope>
    <source>
        <strain evidence="2">AW1220</strain>
    </source>
</reference>
<protein>
    <submittedName>
        <fullName evidence="2">Uncharacterized protein</fullName>
    </submittedName>
</protein>
<accession>A0AA37Q9N3</accession>
<sequence>MSRAFVNEDAGGATPRRGYGLPARDDPRFDEAAAAALLEAARAGETASAEEATGYYWGEPRLHAPVRALLLRARAAGDDRLAQLAERFLR</sequence>
<evidence type="ECO:0000313" key="3">
    <source>
        <dbReference type="Proteomes" id="UP001161325"/>
    </source>
</evidence>
<name>A0AA37Q9N3_9BACT</name>
<proteinExistence type="predicted"/>
<feature type="region of interest" description="Disordered" evidence="1">
    <location>
        <begin position="1"/>
        <end position="25"/>
    </location>
</feature>
<keyword evidence="3" id="KW-1185">Reference proteome</keyword>
<gene>
    <name evidence="2" type="ORF">rosag_27800</name>
</gene>
<dbReference type="AlphaFoldDB" id="A0AA37Q9N3"/>
<dbReference type="RefSeq" id="WP_284350725.1">
    <property type="nucleotide sequence ID" value="NZ_BRXS01000004.1"/>
</dbReference>